<dbReference type="GO" id="GO:0031416">
    <property type="term" value="C:NatB complex"/>
    <property type="evidence" value="ECO:0007669"/>
    <property type="project" value="TreeGrafter"/>
</dbReference>
<dbReference type="PANTHER" id="PTHR22767">
    <property type="entry name" value="N-TERMINAL ACETYLTRANSFERASE-RELATED"/>
    <property type="match status" value="1"/>
</dbReference>
<evidence type="ECO:0000256" key="2">
    <source>
        <dbReference type="ARBA" id="ARBA00022803"/>
    </source>
</evidence>
<keyword evidence="4" id="KW-1185">Reference proteome</keyword>
<protein>
    <submittedName>
        <fullName evidence="5">N-acetyltransferase B complex non catalytic subunit</fullName>
    </submittedName>
</protein>
<keyword evidence="3" id="KW-0472">Membrane</keyword>
<evidence type="ECO:0000256" key="1">
    <source>
        <dbReference type="ARBA" id="ARBA00006298"/>
    </source>
</evidence>
<sequence length="929" mass="105297">SSFRVLYGVGTDVMSKADQLIIERRLRPIYDAIDAGNPKKAVQEADKVLKKHPVTVCAKVLKALALIRSDKLADGFEIINTLDVPGAQFDDGTLQAFVHCFKEAGCPDRITTLYERAVAVCPTEQNLTHLFMAHVRNRSYKNQQLVAMRLYKEFGNTPYFFWGVMSIVMQAHESPEMGAKMFYPLAARMVESQVSKHGYKAGAEIELHAMVHEGMGKFLEAEKLLGTEESRALLSTPPTFLMARRLELLLLAKEYQTVMDRAIEALSTDPDDWILWKMLFDSSFELLKEAKSEEQQTKILNALSETINADGMSTSRLRGPHLARLELLGRFLRQDEPIRSLSEKLFLGSPIDLLLNYVLRFYAKPCCYNDIAEYLWMLDDSNKEELVDGLKEFIDSVIHQREQAGEDRDANCWAVIMNERLRRTIGTMEKMPRKDRRRHVQLIVQGILQPNREQLAGTALAQLAAAILWSEWKNHDDWQSFYEMILLLEWTSNEYPTDPFCKLVLCRAYSHIGCMYRLVALTRSLDIKSVQRDTLGYIMFPLPELCGRFNVGIVHYTEMVDVYEQAEKEISEALIGAYRNGAFIQVPNLIALANKMRKSALSIASNELHRYLSALFAIDNVDEAVRTLHGSDDTIEWDSLCDNRDLTVIPSFEKDIEQEIESLRASTQKEFIDFTRLRHYISQAIGSAGGAKGAGPEELGADLTLLRAHLEQCRNNYTTDFPYSRVMQSPSAVYLSRWVHGGFIDPIVCLLQSALDIATARKVGDNITVSMLPDAAELKKSLSVILPPFEKKTTPFFVQDDIITCSRMLQTLAACQLLVRLLERHDCSRQSDGTQKKGKSANQPKSEFLAHCEALRAAIRSFWCPRSEPTGAKSYSSCLPHKIWSYVIGCISHISIHVPIFVISWNTQLIRIVQRVYSKAIRSCTCILA</sequence>
<name>A0A7I5E8L2_HAECO</name>
<dbReference type="PANTHER" id="PTHR22767:SF3">
    <property type="entry name" value="N-ALPHA-ACETYLTRANSFERASE 25, NATB AUXILIARY SUBUNIT"/>
    <property type="match status" value="1"/>
</dbReference>
<evidence type="ECO:0000256" key="3">
    <source>
        <dbReference type="SAM" id="Phobius"/>
    </source>
</evidence>
<dbReference type="Proteomes" id="UP000025227">
    <property type="component" value="Unplaced"/>
</dbReference>
<proteinExistence type="inferred from homology"/>
<comment type="similarity">
    <text evidence="1">Belongs to the MDM20/NAA25 family.</text>
</comment>
<feature type="transmembrane region" description="Helical" evidence="3">
    <location>
        <begin position="883"/>
        <end position="905"/>
    </location>
</feature>
<keyword evidence="3" id="KW-0812">Transmembrane</keyword>
<accession>A0A7I5E8L2</accession>
<dbReference type="OMA" id="WKRREHQ"/>
<dbReference type="WBParaSite" id="HCON_00070090-00001">
    <property type="protein sequence ID" value="HCON_00070090-00001"/>
    <property type="gene ID" value="HCON_00070090"/>
</dbReference>
<keyword evidence="2" id="KW-0802">TPR repeat</keyword>
<dbReference type="InterPro" id="IPR019183">
    <property type="entry name" value="NAA25_NatB_aux_su"/>
</dbReference>
<keyword evidence="3" id="KW-1133">Transmembrane helix</keyword>
<organism evidence="4 5">
    <name type="scientific">Haemonchus contortus</name>
    <name type="common">Barber pole worm</name>
    <dbReference type="NCBI Taxonomy" id="6289"/>
    <lineage>
        <taxon>Eukaryota</taxon>
        <taxon>Metazoa</taxon>
        <taxon>Ecdysozoa</taxon>
        <taxon>Nematoda</taxon>
        <taxon>Chromadorea</taxon>
        <taxon>Rhabditida</taxon>
        <taxon>Rhabditina</taxon>
        <taxon>Rhabditomorpha</taxon>
        <taxon>Strongyloidea</taxon>
        <taxon>Trichostrongylidae</taxon>
        <taxon>Haemonchus</taxon>
    </lineage>
</organism>
<dbReference type="OrthoDB" id="1874341at2759"/>
<reference evidence="5" key="1">
    <citation type="submission" date="2020-12" db="UniProtKB">
        <authorList>
            <consortium name="WormBaseParasite"/>
        </authorList>
    </citation>
    <scope>IDENTIFICATION</scope>
    <source>
        <strain evidence="5">MHco3</strain>
    </source>
</reference>
<dbReference type="Pfam" id="PF09797">
    <property type="entry name" value="NatB_MDM20"/>
    <property type="match status" value="1"/>
</dbReference>
<evidence type="ECO:0000313" key="4">
    <source>
        <dbReference type="Proteomes" id="UP000025227"/>
    </source>
</evidence>
<evidence type="ECO:0000313" key="5">
    <source>
        <dbReference type="WBParaSite" id="HCON_00070090-00001"/>
    </source>
</evidence>
<dbReference type="Gene3D" id="1.25.40.1040">
    <property type="match status" value="1"/>
</dbReference>
<dbReference type="AlphaFoldDB" id="A0A7I5E8L2"/>